<dbReference type="EMBL" id="CP064782">
    <property type="protein sequence ID" value="QWT49643.1"/>
    <property type="molecule type" value="Genomic_DNA"/>
</dbReference>
<gene>
    <name evidence="10" type="ORF">Azoinq_03255</name>
</gene>
<sequence length="487" mass="53469">MFLSLSRASRLSRLSALALSLLLAYPALLHADDLPDLGDVSQNELSPAMEKQIGQKVMNEIRQDPSFLDDPEVTTYLNQVGGRLAAACPDPGYGFIFFAMKDPTINAFATYGGYVGVNTGLLLAAQSESELAGVLAHELSHVTQHHLARGITTSKQQSIAAMVAMGLALLAARNNPQVAGGAMAATQAAAVQSQLAYSRDYEREADRIGFQTLQKAGFDPRAMGEFFSRLAKATRVYENNAPAYLRTHPLTTERIADMENRAQNAHYKQVPDSLDFQLIRAKLRAQQGTPADAVADFSSLLKEKKFSSEAATHYGLAQAQLRARDFAGAEKEVQLLHRLKAVSPLVDNLAASLRSAQGDPAGAAALLRSAMKTYPGNPALIYAYGDALYAEGQYSTLIAFLDNQRQYRPQDYRLYGLEAKTYSAMGRHLQQHRAQAEYYALLGQTAQAIEQLQLAQQAGDGNFYELSMVDARLRELRRRQQDEMKDR</sequence>
<dbReference type="Pfam" id="PF14559">
    <property type="entry name" value="TPR_19"/>
    <property type="match status" value="1"/>
</dbReference>
<evidence type="ECO:0000313" key="11">
    <source>
        <dbReference type="Proteomes" id="UP000683428"/>
    </source>
</evidence>
<dbReference type="CDD" id="cd07333">
    <property type="entry name" value="M48C_bepA_like"/>
    <property type="match status" value="1"/>
</dbReference>
<dbReference type="Pfam" id="PF01435">
    <property type="entry name" value="Peptidase_M48"/>
    <property type="match status" value="1"/>
</dbReference>
<evidence type="ECO:0000256" key="4">
    <source>
        <dbReference type="ARBA" id="ARBA00022729"/>
    </source>
</evidence>
<comment type="cofactor">
    <cofactor evidence="1">
        <name>Zn(2+)</name>
        <dbReference type="ChEBI" id="CHEBI:29105"/>
    </cofactor>
</comment>
<dbReference type="InterPro" id="IPR051156">
    <property type="entry name" value="Mito/Outer_Membr_Metalloprot"/>
</dbReference>
<evidence type="ECO:0000256" key="2">
    <source>
        <dbReference type="ARBA" id="ARBA00022670"/>
    </source>
</evidence>
<protein>
    <submittedName>
        <fullName evidence="10">M48 family metallopeptidase</fullName>
    </submittedName>
</protein>
<dbReference type="AlphaFoldDB" id="A0A975SNQ8"/>
<dbReference type="GO" id="GO:0046872">
    <property type="term" value="F:metal ion binding"/>
    <property type="evidence" value="ECO:0007669"/>
    <property type="project" value="UniProtKB-KW"/>
</dbReference>
<evidence type="ECO:0000256" key="5">
    <source>
        <dbReference type="ARBA" id="ARBA00022801"/>
    </source>
</evidence>
<dbReference type="GO" id="GO:0051603">
    <property type="term" value="P:proteolysis involved in protein catabolic process"/>
    <property type="evidence" value="ECO:0007669"/>
    <property type="project" value="TreeGrafter"/>
</dbReference>
<dbReference type="RefSeq" id="WP_216126187.1">
    <property type="nucleotide sequence ID" value="NZ_CP064782.1"/>
</dbReference>
<dbReference type="PANTHER" id="PTHR22726:SF1">
    <property type="entry name" value="METALLOENDOPEPTIDASE OMA1, MITOCHONDRIAL"/>
    <property type="match status" value="1"/>
</dbReference>
<evidence type="ECO:0000313" key="10">
    <source>
        <dbReference type="EMBL" id="QWT49643.1"/>
    </source>
</evidence>
<dbReference type="InterPro" id="IPR030873">
    <property type="entry name" value="Protease_BepA"/>
</dbReference>
<keyword evidence="7" id="KW-0482">Metalloprotease</keyword>
<dbReference type="PANTHER" id="PTHR22726">
    <property type="entry name" value="METALLOENDOPEPTIDASE OMA1"/>
    <property type="match status" value="1"/>
</dbReference>
<name>A0A975SNQ8_9RHOO</name>
<feature type="signal peptide" evidence="8">
    <location>
        <begin position="1"/>
        <end position="31"/>
    </location>
</feature>
<dbReference type="Proteomes" id="UP000683428">
    <property type="component" value="Chromosome"/>
</dbReference>
<feature type="domain" description="Peptidase M48" evidence="9">
    <location>
        <begin position="74"/>
        <end position="261"/>
    </location>
</feature>
<evidence type="ECO:0000256" key="1">
    <source>
        <dbReference type="ARBA" id="ARBA00001947"/>
    </source>
</evidence>
<keyword evidence="11" id="KW-1185">Reference proteome</keyword>
<evidence type="ECO:0000256" key="6">
    <source>
        <dbReference type="ARBA" id="ARBA00022833"/>
    </source>
</evidence>
<reference evidence="10" key="1">
    <citation type="submission" date="2020-11" db="EMBL/GenBank/DDBJ databases">
        <title>Azospira inquinata sp. nov.</title>
        <authorList>
            <person name="Moe W.M."/>
            <person name="Mikes M.C."/>
        </authorList>
    </citation>
    <scope>NUCLEOTIDE SEQUENCE</scope>
    <source>
        <strain evidence="10">Azo-3</strain>
    </source>
</reference>
<dbReference type="HAMAP" id="MF_00997">
    <property type="entry name" value="Protease_BepA"/>
    <property type="match status" value="1"/>
</dbReference>
<dbReference type="InterPro" id="IPR001915">
    <property type="entry name" value="Peptidase_M48"/>
</dbReference>
<proteinExistence type="inferred from homology"/>
<accession>A0A975SNQ8</accession>
<evidence type="ECO:0000256" key="3">
    <source>
        <dbReference type="ARBA" id="ARBA00022723"/>
    </source>
</evidence>
<feature type="chain" id="PRO_5036902673" evidence="8">
    <location>
        <begin position="32"/>
        <end position="487"/>
    </location>
</feature>
<keyword evidence="3" id="KW-0479">Metal-binding</keyword>
<keyword evidence="4 8" id="KW-0732">Signal</keyword>
<evidence type="ECO:0000256" key="8">
    <source>
        <dbReference type="SAM" id="SignalP"/>
    </source>
</evidence>
<dbReference type="GO" id="GO:0004222">
    <property type="term" value="F:metalloendopeptidase activity"/>
    <property type="evidence" value="ECO:0007669"/>
    <property type="project" value="InterPro"/>
</dbReference>
<keyword evidence="2" id="KW-0645">Protease</keyword>
<dbReference type="GO" id="GO:0016020">
    <property type="term" value="C:membrane"/>
    <property type="evidence" value="ECO:0007669"/>
    <property type="project" value="InterPro"/>
</dbReference>
<organism evidence="10 11">
    <name type="scientific">Azospira inquinata</name>
    <dbReference type="NCBI Taxonomy" id="2785627"/>
    <lineage>
        <taxon>Bacteria</taxon>
        <taxon>Pseudomonadati</taxon>
        <taxon>Pseudomonadota</taxon>
        <taxon>Betaproteobacteria</taxon>
        <taxon>Rhodocyclales</taxon>
        <taxon>Rhodocyclaceae</taxon>
        <taxon>Azospira</taxon>
    </lineage>
</organism>
<evidence type="ECO:0000259" key="9">
    <source>
        <dbReference type="Pfam" id="PF01435"/>
    </source>
</evidence>
<dbReference type="KEGG" id="aiq:Azoinq_03255"/>
<keyword evidence="6" id="KW-0862">Zinc</keyword>
<keyword evidence="5" id="KW-0378">Hydrolase</keyword>
<evidence type="ECO:0000256" key="7">
    <source>
        <dbReference type="ARBA" id="ARBA00023049"/>
    </source>
</evidence>